<feature type="domain" description="Peptidase C1A papain C-terminal" evidence="3">
    <location>
        <begin position="4"/>
        <end position="184"/>
    </location>
</feature>
<dbReference type="EMBL" id="JAUUTY010000003">
    <property type="protein sequence ID" value="KAK1662930.1"/>
    <property type="molecule type" value="Genomic_DNA"/>
</dbReference>
<organism evidence="4 5">
    <name type="scientific">Lolium multiflorum</name>
    <name type="common">Italian ryegrass</name>
    <name type="synonym">Lolium perenne subsp. multiflorum</name>
    <dbReference type="NCBI Taxonomy" id="4521"/>
    <lineage>
        <taxon>Eukaryota</taxon>
        <taxon>Viridiplantae</taxon>
        <taxon>Streptophyta</taxon>
        <taxon>Embryophyta</taxon>
        <taxon>Tracheophyta</taxon>
        <taxon>Spermatophyta</taxon>
        <taxon>Magnoliopsida</taxon>
        <taxon>Liliopsida</taxon>
        <taxon>Poales</taxon>
        <taxon>Poaceae</taxon>
        <taxon>BOP clade</taxon>
        <taxon>Pooideae</taxon>
        <taxon>Poodae</taxon>
        <taxon>Poeae</taxon>
        <taxon>Poeae Chloroplast Group 2 (Poeae type)</taxon>
        <taxon>Loliodinae</taxon>
        <taxon>Loliinae</taxon>
        <taxon>Lolium</taxon>
    </lineage>
</organism>
<keyword evidence="2" id="KW-1015">Disulfide bond</keyword>
<dbReference type="CDD" id="cd02248">
    <property type="entry name" value="Peptidase_C1A"/>
    <property type="match status" value="1"/>
</dbReference>
<reference evidence="4" key="1">
    <citation type="submission" date="2023-07" db="EMBL/GenBank/DDBJ databases">
        <title>A chromosome-level genome assembly of Lolium multiflorum.</title>
        <authorList>
            <person name="Chen Y."/>
            <person name="Copetti D."/>
            <person name="Kolliker R."/>
            <person name="Studer B."/>
        </authorList>
    </citation>
    <scope>NUCLEOTIDE SEQUENCE</scope>
    <source>
        <strain evidence="4">02402/16</strain>
        <tissue evidence="4">Leaf</tissue>
    </source>
</reference>
<accession>A0AAD8SS66</accession>
<name>A0AAD8SS66_LOLMU</name>
<gene>
    <name evidence="4" type="ORF">QYE76_051089</name>
</gene>
<dbReference type="InterPro" id="IPR039417">
    <property type="entry name" value="Peptidase_C1A_papain-like"/>
</dbReference>
<protein>
    <recommendedName>
        <fullName evidence="3">Peptidase C1A papain C-terminal domain-containing protein</fullName>
    </recommendedName>
</protein>
<dbReference type="Proteomes" id="UP001231189">
    <property type="component" value="Unassembled WGS sequence"/>
</dbReference>
<evidence type="ECO:0000259" key="3">
    <source>
        <dbReference type="SMART" id="SM00645"/>
    </source>
</evidence>
<sequence length="184" mass="19699">MCGDQLCLGPVKFQGNCGFCWAFAAMGAMEAHHTIIGARNKAKPVQLSEQELVDCDAASGACPGGEAVHAFQYVTKDGIASSTSYPYMGVNGTCNATPREDFILRGFEEKTPDDEYALLSAVTYGPVVVSMAVGENNTDFRDYEGGLYTKDKQCGSENDHQLLSVTISTPTFSRTPMEMISAGP</sequence>
<dbReference type="InterPro" id="IPR038765">
    <property type="entry name" value="Papain-like_cys_pep_sf"/>
</dbReference>
<dbReference type="InterPro" id="IPR013128">
    <property type="entry name" value="Peptidase_C1A"/>
</dbReference>
<comment type="caution">
    <text evidence="4">The sequence shown here is derived from an EMBL/GenBank/DDBJ whole genome shotgun (WGS) entry which is preliminary data.</text>
</comment>
<evidence type="ECO:0000313" key="4">
    <source>
        <dbReference type="EMBL" id="KAK1662930.1"/>
    </source>
</evidence>
<dbReference type="SUPFAM" id="SSF54001">
    <property type="entry name" value="Cysteine proteinases"/>
    <property type="match status" value="1"/>
</dbReference>
<dbReference type="SMART" id="SM00645">
    <property type="entry name" value="Pept_C1"/>
    <property type="match status" value="1"/>
</dbReference>
<evidence type="ECO:0000256" key="1">
    <source>
        <dbReference type="ARBA" id="ARBA00008455"/>
    </source>
</evidence>
<evidence type="ECO:0000256" key="2">
    <source>
        <dbReference type="ARBA" id="ARBA00023157"/>
    </source>
</evidence>
<evidence type="ECO:0000313" key="5">
    <source>
        <dbReference type="Proteomes" id="UP001231189"/>
    </source>
</evidence>
<dbReference type="GO" id="GO:0008234">
    <property type="term" value="F:cysteine-type peptidase activity"/>
    <property type="evidence" value="ECO:0007669"/>
    <property type="project" value="InterPro"/>
</dbReference>
<comment type="similarity">
    <text evidence="1">Belongs to the peptidase C1 family.</text>
</comment>
<dbReference type="Gene3D" id="3.90.70.10">
    <property type="entry name" value="Cysteine proteinases"/>
    <property type="match status" value="1"/>
</dbReference>
<keyword evidence="5" id="KW-1185">Reference proteome</keyword>
<dbReference type="InterPro" id="IPR000668">
    <property type="entry name" value="Peptidase_C1A_C"/>
</dbReference>
<dbReference type="GO" id="GO:0006508">
    <property type="term" value="P:proteolysis"/>
    <property type="evidence" value="ECO:0007669"/>
    <property type="project" value="InterPro"/>
</dbReference>
<dbReference type="PANTHER" id="PTHR12411">
    <property type="entry name" value="CYSTEINE PROTEASE FAMILY C1-RELATED"/>
    <property type="match status" value="1"/>
</dbReference>
<dbReference type="AlphaFoldDB" id="A0AAD8SS66"/>
<proteinExistence type="inferred from homology"/>
<dbReference type="Pfam" id="PF00112">
    <property type="entry name" value="Peptidase_C1"/>
    <property type="match status" value="1"/>
</dbReference>